<evidence type="ECO:0000256" key="2">
    <source>
        <dbReference type="ARBA" id="ARBA00022448"/>
    </source>
</evidence>
<accession>A0A4R3MNT5</accession>
<feature type="binding site" evidence="11 13">
    <location>
        <position position="240"/>
    </location>
    <ligand>
        <name>[2Fe-2S] cluster</name>
        <dbReference type="ChEBI" id="CHEBI:190135"/>
    </ligand>
</feature>
<evidence type="ECO:0000256" key="11">
    <source>
        <dbReference type="HAMAP-Rule" id="MF_01211"/>
    </source>
</evidence>
<comment type="cofactor">
    <cofactor evidence="11 12">
        <name>FAD</name>
        <dbReference type="ChEBI" id="CHEBI:57692"/>
    </cofactor>
    <text evidence="11 12">Binds 1 FAD per subunit.</text>
</comment>
<dbReference type="SUPFAM" id="SSF52343">
    <property type="entry name" value="Ferredoxin reductase-like, C-terminal NADP-linked domain"/>
    <property type="match status" value="1"/>
</dbReference>
<dbReference type="AlphaFoldDB" id="A0A4R3MNT5"/>
<dbReference type="SUPFAM" id="SSF63380">
    <property type="entry name" value="Riboflavin synthase domain-like"/>
    <property type="match status" value="1"/>
</dbReference>
<dbReference type="Proteomes" id="UP000294902">
    <property type="component" value="Unassembled WGS sequence"/>
</dbReference>
<dbReference type="UniPathway" id="UPA00070">
    <property type="reaction ID" value="UER00945"/>
</dbReference>
<evidence type="ECO:0000256" key="5">
    <source>
        <dbReference type="ARBA" id="ARBA00022723"/>
    </source>
</evidence>
<evidence type="ECO:0000256" key="12">
    <source>
        <dbReference type="PIRSR" id="PIRSR006816-1"/>
    </source>
</evidence>
<keyword evidence="16" id="KW-1185">Reference proteome</keyword>
<dbReference type="InterPro" id="IPR008333">
    <property type="entry name" value="Cbr1-like_FAD-bd_dom"/>
</dbReference>
<dbReference type="GO" id="GO:0051537">
    <property type="term" value="F:2 iron, 2 sulfur cluster binding"/>
    <property type="evidence" value="ECO:0007669"/>
    <property type="project" value="UniProtKB-KW"/>
</dbReference>
<evidence type="ECO:0000256" key="8">
    <source>
        <dbReference type="ARBA" id="ARBA00022982"/>
    </source>
</evidence>
<dbReference type="HAMAP" id="MF_01211">
    <property type="entry name" value="DHODB_Fe_S_bind"/>
    <property type="match status" value="1"/>
</dbReference>
<evidence type="ECO:0000256" key="6">
    <source>
        <dbReference type="ARBA" id="ARBA00022827"/>
    </source>
</evidence>
<keyword evidence="3 11" id="KW-0285">Flavoprotein</keyword>
<dbReference type="OrthoDB" id="9789468at2"/>
<evidence type="ECO:0000256" key="7">
    <source>
        <dbReference type="ARBA" id="ARBA00022975"/>
    </source>
</evidence>
<evidence type="ECO:0000256" key="4">
    <source>
        <dbReference type="ARBA" id="ARBA00022714"/>
    </source>
</evidence>
<keyword evidence="7 11" id="KW-0665">Pyrimidine biosynthesis</keyword>
<feature type="binding site" evidence="11 13">
    <location>
        <position position="225"/>
    </location>
    <ligand>
        <name>[2Fe-2S] cluster</name>
        <dbReference type="ChEBI" id="CHEBI:190135"/>
    </ligand>
</feature>
<evidence type="ECO:0000259" key="14">
    <source>
        <dbReference type="PROSITE" id="PS51384"/>
    </source>
</evidence>
<dbReference type="PROSITE" id="PS51384">
    <property type="entry name" value="FAD_FR"/>
    <property type="match status" value="1"/>
</dbReference>
<dbReference type="Pfam" id="PF00970">
    <property type="entry name" value="FAD_binding_6"/>
    <property type="match status" value="1"/>
</dbReference>
<dbReference type="InterPro" id="IPR019480">
    <property type="entry name" value="Dihydroorotate_DH_Fe-S-bd"/>
</dbReference>
<dbReference type="EMBL" id="SMAL01000006">
    <property type="protein sequence ID" value="TCT14349.1"/>
    <property type="molecule type" value="Genomic_DNA"/>
</dbReference>
<comment type="cofactor">
    <cofactor evidence="11">
        <name>[2Fe-2S] cluster</name>
        <dbReference type="ChEBI" id="CHEBI:190135"/>
    </cofactor>
    <text evidence="11">Binds 1 [2Fe-2S] cluster per subunit.</text>
</comment>
<dbReference type="InterPro" id="IPR023455">
    <property type="entry name" value="Dihydroorotate_DHASE_ETsu"/>
</dbReference>
<dbReference type="InterPro" id="IPR050353">
    <property type="entry name" value="PyrK_electron_transfer"/>
</dbReference>
<feature type="binding site" evidence="11 12">
    <location>
        <begin position="55"/>
        <end position="58"/>
    </location>
    <ligand>
        <name>FAD</name>
        <dbReference type="ChEBI" id="CHEBI:57692"/>
    </ligand>
</feature>
<dbReference type="PANTHER" id="PTHR43513:SF3">
    <property type="entry name" value="DIHYDROOROTATE DEHYDROGENASE B (NAD(+)), ELECTRON TRANSFER SUBUNIT-RELATED"/>
    <property type="match status" value="1"/>
</dbReference>
<gene>
    <name evidence="11" type="primary">pyrK</name>
    <name evidence="15" type="ORF">EDC18_106147</name>
</gene>
<keyword evidence="4 11" id="KW-0001">2Fe-2S</keyword>
<comment type="function">
    <text evidence="11">Responsible for channeling the electrons from the oxidation of dihydroorotate from the FMN redox center in the PyrD type B subunit to the ultimate electron acceptor NAD(+).</text>
</comment>
<dbReference type="GO" id="GO:0009055">
    <property type="term" value="F:electron transfer activity"/>
    <property type="evidence" value="ECO:0007669"/>
    <property type="project" value="UniProtKB-UniRule"/>
</dbReference>
<dbReference type="NCBIfam" id="NF000798">
    <property type="entry name" value="PRK00054.1-3"/>
    <property type="match status" value="1"/>
</dbReference>
<evidence type="ECO:0000256" key="3">
    <source>
        <dbReference type="ARBA" id="ARBA00022630"/>
    </source>
</evidence>
<dbReference type="GO" id="GO:0044205">
    <property type="term" value="P:'de novo' UMP biosynthetic process"/>
    <property type="evidence" value="ECO:0007669"/>
    <property type="project" value="UniProtKB-UniRule"/>
</dbReference>
<dbReference type="Gene3D" id="2.40.30.10">
    <property type="entry name" value="Translation factors"/>
    <property type="match status" value="1"/>
</dbReference>
<feature type="domain" description="FAD-binding FR-type" evidence="14">
    <location>
        <begin position="4"/>
        <end position="104"/>
    </location>
</feature>
<keyword evidence="5 11" id="KW-0479">Metal-binding</keyword>
<dbReference type="CDD" id="cd06218">
    <property type="entry name" value="DHOD_e_trans"/>
    <property type="match status" value="1"/>
</dbReference>
<comment type="similarity">
    <text evidence="1 11">Belongs to the PyrK family.</text>
</comment>
<comment type="cofactor">
    <cofactor evidence="13">
        <name>[2Fe-2S] cluster</name>
        <dbReference type="ChEBI" id="CHEBI:190135"/>
    </cofactor>
    <text evidence="13">Binds 1 [2Fe-2S] cluster per subunit.</text>
</comment>
<dbReference type="Gene3D" id="3.40.50.80">
    <property type="entry name" value="Nucleotide-binding domain of ferredoxin-NADP reductase (FNR) module"/>
    <property type="match status" value="1"/>
</dbReference>
<feature type="binding site" evidence="11 12">
    <location>
        <begin position="79"/>
        <end position="80"/>
    </location>
    <ligand>
        <name>FAD</name>
        <dbReference type="ChEBI" id="CHEBI:57692"/>
    </ligand>
</feature>
<dbReference type="Gene3D" id="2.10.240.10">
    <property type="entry name" value="Dihydroorotate dehydrogenase, electron transfer subunit"/>
    <property type="match status" value="1"/>
</dbReference>
<sequence>MSLSKIKVATKIMKHSLIATDVYEMWIENKEMAKAAKVGQFVALYCKDGSRLLPRPISICEIDNEEGRLRLVYRVFGAGTKEISCFKEGETIEVLGPLGNGFLTKDKNVSVIVGGGIGVPPLLELCKQLKGEKHIFLGYRDTVFLADEFKAYGDVYIATEDGSVGHKGNVMTLLKEKGLDIDQVYACGPKGMLKALQSYVLEEQIPAQLSVEEKMACGIGACVGCICETNDRTMKNKRVCKEGPVFSAEEVVL</sequence>
<dbReference type="GO" id="GO:0046872">
    <property type="term" value="F:metal ion binding"/>
    <property type="evidence" value="ECO:0007669"/>
    <property type="project" value="UniProtKB-KW"/>
</dbReference>
<dbReference type="PIRSF" id="PIRSF006816">
    <property type="entry name" value="Cyc3_hyd_g"/>
    <property type="match status" value="1"/>
</dbReference>
<dbReference type="GO" id="GO:0016491">
    <property type="term" value="F:oxidoreductase activity"/>
    <property type="evidence" value="ECO:0007669"/>
    <property type="project" value="InterPro"/>
</dbReference>
<keyword evidence="2 11" id="KW-0813">Transport</keyword>
<evidence type="ECO:0000256" key="9">
    <source>
        <dbReference type="ARBA" id="ARBA00023004"/>
    </source>
</evidence>
<comment type="caution">
    <text evidence="15">The sequence shown here is derived from an EMBL/GenBank/DDBJ whole genome shotgun (WGS) entry which is preliminary data.</text>
</comment>
<dbReference type="PANTHER" id="PTHR43513">
    <property type="entry name" value="DIHYDROOROTATE DEHYDROGENASE B (NAD(+)), ELECTRON TRANSFER SUBUNIT"/>
    <property type="match status" value="1"/>
</dbReference>
<dbReference type="RefSeq" id="WP_132252655.1">
    <property type="nucleotide sequence ID" value="NZ_SMAL01000006.1"/>
</dbReference>
<comment type="subunit">
    <text evidence="11">Heterotetramer of 2 PyrK and 2 PyrD type B subunits.</text>
</comment>
<dbReference type="GO" id="GO:0050660">
    <property type="term" value="F:flavin adenine dinucleotide binding"/>
    <property type="evidence" value="ECO:0007669"/>
    <property type="project" value="InterPro"/>
</dbReference>
<dbReference type="InterPro" id="IPR037117">
    <property type="entry name" value="Dihydroorotate_DH_ele_sf"/>
</dbReference>
<dbReference type="InterPro" id="IPR012165">
    <property type="entry name" value="Cyt_c3_hydrogenase_gsu"/>
</dbReference>
<evidence type="ECO:0000256" key="13">
    <source>
        <dbReference type="PIRSR" id="PIRSR006816-2"/>
    </source>
</evidence>
<feature type="binding site" evidence="11 12">
    <location>
        <begin position="72"/>
        <end position="74"/>
    </location>
    <ligand>
        <name>FAD</name>
        <dbReference type="ChEBI" id="CHEBI:57692"/>
    </ligand>
</feature>
<dbReference type="InterPro" id="IPR039261">
    <property type="entry name" value="FNR_nucleotide-bd"/>
</dbReference>
<name>A0A4R3MNT5_9FIRM</name>
<keyword evidence="8 11" id="KW-0249">Electron transport</keyword>
<evidence type="ECO:0000256" key="10">
    <source>
        <dbReference type="ARBA" id="ARBA00023014"/>
    </source>
</evidence>
<keyword evidence="6 11" id="KW-0274">FAD</keyword>
<dbReference type="Pfam" id="PF10418">
    <property type="entry name" value="DHODB_Fe-S_bind"/>
    <property type="match status" value="1"/>
</dbReference>
<dbReference type="InterPro" id="IPR017927">
    <property type="entry name" value="FAD-bd_FR_type"/>
</dbReference>
<keyword evidence="9 11" id="KW-0408">Iron</keyword>
<dbReference type="InterPro" id="IPR017938">
    <property type="entry name" value="Riboflavin_synthase-like_b-brl"/>
</dbReference>
<proteinExistence type="inferred from homology"/>
<protein>
    <recommendedName>
        <fullName evidence="11">Dihydroorotate dehydrogenase B (NAD(+)), electron transfer subunit</fullName>
    </recommendedName>
    <alternativeName>
        <fullName evidence="11">Dihydroorotate oxidase B, electron transfer subunit</fullName>
    </alternativeName>
</protein>
<reference evidence="15 16" key="1">
    <citation type="submission" date="2019-03" db="EMBL/GenBank/DDBJ databases">
        <title>Genomic Encyclopedia of Type Strains, Phase IV (KMG-IV): sequencing the most valuable type-strain genomes for metagenomic binning, comparative biology and taxonomic classification.</title>
        <authorList>
            <person name="Goeker M."/>
        </authorList>
    </citation>
    <scope>NUCLEOTIDE SEQUENCE [LARGE SCALE GENOMIC DNA]</scope>
    <source>
        <strain evidence="15 16">DSM 24629</strain>
    </source>
</reference>
<feature type="binding site" evidence="11 13">
    <location>
        <position position="217"/>
    </location>
    <ligand>
        <name>[2Fe-2S] cluster</name>
        <dbReference type="ChEBI" id="CHEBI:190135"/>
    </ligand>
</feature>
<evidence type="ECO:0000313" key="16">
    <source>
        <dbReference type="Proteomes" id="UP000294902"/>
    </source>
</evidence>
<feature type="binding site" evidence="11 13">
    <location>
        <position position="222"/>
    </location>
    <ligand>
        <name>[2Fe-2S] cluster</name>
        <dbReference type="ChEBI" id="CHEBI:190135"/>
    </ligand>
</feature>
<organism evidence="15 16">
    <name type="scientific">Natranaerovirga pectinivora</name>
    <dbReference type="NCBI Taxonomy" id="682400"/>
    <lineage>
        <taxon>Bacteria</taxon>
        <taxon>Bacillati</taxon>
        <taxon>Bacillota</taxon>
        <taxon>Clostridia</taxon>
        <taxon>Lachnospirales</taxon>
        <taxon>Natranaerovirgaceae</taxon>
        <taxon>Natranaerovirga</taxon>
    </lineage>
</organism>
<comment type="pathway">
    <text evidence="11">Pyrimidine metabolism; UMP biosynthesis via de novo pathway; orotate from (S)-dihydroorotate (NAD(+) route): step 1/1.</text>
</comment>
<evidence type="ECO:0000313" key="15">
    <source>
        <dbReference type="EMBL" id="TCT14349.1"/>
    </source>
</evidence>
<keyword evidence="10 11" id="KW-0411">Iron-sulfur</keyword>
<evidence type="ECO:0000256" key="1">
    <source>
        <dbReference type="ARBA" id="ARBA00006422"/>
    </source>
</evidence>
<dbReference type="PRINTS" id="PR00409">
    <property type="entry name" value="PHDIOXRDTASE"/>
</dbReference>